<accession>A0A8S5M0I8</accession>
<dbReference type="InterPro" id="IPR009319">
    <property type="entry name" value="Phage_A118_VSP1"/>
</dbReference>
<dbReference type="InterPro" id="IPR040559">
    <property type="entry name" value="CdiA_C"/>
</dbReference>
<organism evidence="2">
    <name type="scientific">Myoviridae sp. ctZDd15</name>
    <dbReference type="NCBI Taxonomy" id="2826664"/>
    <lineage>
        <taxon>Viruses</taxon>
        <taxon>Duplodnaviria</taxon>
        <taxon>Heunggongvirae</taxon>
        <taxon>Uroviricota</taxon>
        <taxon>Caudoviricetes</taxon>
    </lineage>
</organism>
<name>A0A8S5M0I8_9CAUD</name>
<reference evidence="2" key="1">
    <citation type="journal article" date="2021" name="Proc. Natl. Acad. Sci. U.S.A.">
        <title>A Catalog of Tens of Thousands of Viruses from Human Metagenomes Reveals Hidden Associations with Chronic Diseases.</title>
        <authorList>
            <person name="Tisza M.J."/>
            <person name="Buck C.B."/>
        </authorList>
    </citation>
    <scope>NUCLEOTIDE SEQUENCE</scope>
    <source>
        <strain evidence="2">CtZDd15</strain>
    </source>
</reference>
<sequence length="578" mass="65610">MRYPFQPEFLDTLPEELAELYRDLETTLLEEICSRLKLADQLNEVTVQDIRALRSHSISLEEIEKAIQKTAGISKQKLNQLLDDVVARNQQYYREVIDLAGLTQPETLVNVEDTWAIYEQTKQTFRNLTRSMGFLVDNGRMVLPPARAYQWALDRAEMEVMSGAISYNQAISGAVKQLADGGLRVVDYESGHRDHIDVAARRAVMTGVSQLCARYTEQSAEYLGTPHFEVSAHSGARDTGVAWQNHKAWQGRVYSTRTGDKYPSIYEVCGLGYVDGLEGANCRHRRYPFVDGVSERTYTDEQLAHIDDHLGCEYEGRHYTAYEATQQQRRIERTVRAIKRRKVAQKAAGLAEDATATQSRINRLTKKYREFSKAAGLPLQMDRMRIIDKGNYAKPPTAHVPPTVQKNLPLSGQKEKYTDVTAQWRETATPNSHQLQDLQEYTTGGVTYKVDGHNVVLDYSPHEKEIAELLEREFGGELYMVPRVNNPQGISTPDYLFRGNGYDLKTIGEKAGPNTIFNRIKKAAKQAQNFIVDVSISGLSDKEVDKQIEKLFDRADTGWLEKIIVVRDNRIVKVVKRA</sequence>
<dbReference type="GO" id="GO:0005198">
    <property type="term" value="F:structural molecule activity"/>
    <property type="evidence" value="ECO:0007669"/>
    <property type="project" value="InterPro"/>
</dbReference>
<evidence type="ECO:0000313" key="2">
    <source>
        <dbReference type="EMBL" id="DAD75710.1"/>
    </source>
</evidence>
<protein>
    <submittedName>
        <fullName evidence="2">Minor capsid protein</fullName>
    </submittedName>
</protein>
<evidence type="ECO:0000259" key="1">
    <source>
        <dbReference type="Pfam" id="PF18451"/>
    </source>
</evidence>
<dbReference type="Pfam" id="PF18451">
    <property type="entry name" value="CdiA_C"/>
    <property type="match status" value="1"/>
</dbReference>
<dbReference type="EMBL" id="BK014788">
    <property type="protein sequence ID" value="DAD75710.1"/>
    <property type="molecule type" value="Genomic_DNA"/>
</dbReference>
<feature type="domain" description="tRNA nuclease CdiA C-terminal" evidence="1">
    <location>
        <begin position="492"/>
        <end position="571"/>
    </location>
</feature>
<proteinExistence type="predicted"/>
<dbReference type="Pfam" id="PF06152">
    <property type="entry name" value="Phage_min_cap2"/>
    <property type="match status" value="1"/>
</dbReference>
<dbReference type="Gene3D" id="3.40.1350.120">
    <property type="match status" value="1"/>
</dbReference>